<dbReference type="Pfam" id="PF13460">
    <property type="entry name" value="NAD_binding_10"/>
    <property type="match status" value="1"/>
</dbReference>
<dbReference type="PANTHER" id="PTHR47706:SF10">
    <property type="entry name" value="NMRA-LIKE DOMAIN-CONTAINING PROTEIN"/>
    <property type="match status" value="1"/>
</dbReference>
<comment type="similarity">
    <text evidence="1">Belongs to the NmrA-type oxidoreductase family. Isoflavone reductase subfamily.</text>
</comment>
<evidence type="ECO:0000313" key="5">
    <source>
        <dbReference type="EMBL" id="KAF1945723.1"/>
    </source>
</evidence>
<dbReference type="SUPFAM" id="SSF51735">
    <property type="entry name" value="NAD(P)-binding Rossmann-fold domains"/>
    <property type="match status" value="1"/>
</dbReference>
<reference evidence="5" key="1">
    <citation type="journal article" date="2020" name="Stud. Mycol.">
        <title>101 Dothideomycetes genomes: a test case for predicting lifestyles and emergence of pathogens.</title>
        <authorList>
            <person name="Haridas S."/>
            <person name="Albert R."/>
            <person name="Binder M."/>
            <person name="Bloem J."/>
            <person name="Labutti K."/>
            <person name="Salamov A."/>
            <person name="Andreopoulos B."/>
            <person name="Baker S."/>
            <person name="Barry K."/>
            <person name="Bills G."/>
            <person name="Bluhm B."/>
            <person name="Cannon C."/>
            <person name="Castanera R."/>
            <person name="Culley D."/>
            <person name="Daum C."/>
            <person name="Ezra D."/>
            <person name="Gonzalez J."/>
            <person name="Henrissat B."/>
            <person name="Kuo A."/>
            <person name="Liang C."/>
            <person name="Lipzen A."/>
            <person name="Lutzoni F."/>
            <person name="Magnuson J."/>
            <person name="Mondo S."/>
            <person name="Nolan M."/>
            <person name="Ohm R."/>
            <person name="Pangilinan J."/>
            <person name="Park H.-J."/>
            <person name="Ramirez L."/>
            <person name="Alfaro M."/>
            <person name="Sun H."/>
            <person name="Tritt A."/>
            <person name="Yoshinaga Y."/>
            <person name="Zwiers L.-H."/>
            <person name="Turgeon B."/>
            <person name="Goodwin S."/>
            <person name="Spatafora J."/>
            <person name="Crous P."/>
            <person name="Grigoriev I."/>
        </authorList>
    </citation>
    <scope>NUCLEOTIDE SEQUENCE</scope>
    <source>
        <strain evidence="5">CBS 161.51</strain>
    </source>
</reference>
<organism evidence="5 6">
    <name type="scientific">Clathrospora elynae</name>
    <dbReference type="NCBI Taxonomy" id="706981"/>
    <lineage>
        <taxon>Eukaryota</taxon>
        <taxon>Fungi</taxon>
        <taxon>Dikarya</taxon>
        <taxon>Ascomycota</taxon>
        <taxon>Pezizomycotina</taxon>
        <taxon>Dothideomycetes</taxon>
        <taxon>Pleosporomycetidae</taxon>
        <taxon>Pleosporales</taxon>
        <taxon>Diademaceae</taxon>
        <taxon>Clathrospora</taxon>
    </lineage>
</organism>
<keyword evidence="2" id="KW-0521">NADP</keyword>
<dbReference type="EMBL" id="ML976008">
    <property type="protein sequence ID" value="KAF1945723.1"/>
    <property type="molecule type" value="Genomic_DNA"/>
</dbReference>
<evidence type="ECO:0000256" key="2">
    <source>
        <dbReference type="ARBA" id="ARBA00022857"/>
    </source>
</evidence>
<gene>
    <name evidence="5" type="ORF">EJ02DRAFT_500670</name>
</gene>
<dbReference type="InterPro" id="IPR016040">
    <property type="entry name" value="NAD(P)-bd_dom"/>
</dbReference>
<feature type="domain" description="NAD(P)-binding" evidence="4">
    <location>
        <begin position="48"/>
        <end position="136"/>
    </location>
</feature>
<evidence type="ECO:0000313" key="6">
    <source>
        <dbReference type="Proteomes" id="UP000800038"/>
    </source>
</evidence>
<accession>A0A6A5SZK4</accession>
<protein>
    <submittedName>
        <fullName evidence="5">NAD(P)-binding protein</fullName>
    </submittedName>
</protein>
<dbReference type="GO" id="GO:0016491">
    <property type="term" value="F:oxidoreductase activity"/>
    <property type="evidence" value="ECO:0007669"/>
    <property type="project" value="UniProtKB-KW"/>
</dbReference>
<evidence type="ECO:0000259" key="4">
    <source>
        <dbReference type="Pfam" id="PF13460"/>
    </source>
</evidence>
<name>A0A6A5SZK4_9PLEO</name>
<sequence>MSLTPRMDILSRDRHDFTTSLLNQTEQPDEPFGYQTRHLKNIAILGPGGNVGSAIITELLKDGSRFNITAITRQTSSYTLPPDSNITHKTVDYTSASALEDAFRGQDAVVNCVTGGVTQYDPSKLIIDAAVAVGVDFFFANERLPESFVGAKARIREYLEELGKKGKITWVSLNGGPFFDMWLMKGPAGFDVANRRARIYGTGNNPLRWTPLPTIALAAVNMLRNPEPIINRSIYICPLLKITQNILLGTLESVLDTKFTIEYIDVKKINENAKNALERGEPMKAMKGLAVSNQFYEGDGGNDFSHLVENDVVGVQIMAVEDAVRDAIKRYEEDYKAVEGMYKVEPCEV</sequence>
<dbReference type="InterPro" id="IPR051609">
    <property type="entry name" value="NmrA/Isoflavone_reductase-like"/>
</dbReference>
<dbReference type="PANTHER" id="PTHR47706">
    <property type="entry name" value="NMRA-LIKE FAMILY PROTEIN"/>
    <property type="match status" value="1"/>
</dbReference>
<dbReference type="InterPro" id="IPR036291">
    <property type="entry name" value="NAD(P)-bd_dom_sf"/>
</dbReference>
<keyword evidence="3" id="KW-0560">Oxidoreductase</keyword>
<proteinExistence type="inferred from homology"/>
<evidence type="ECO:0000256" key="3">
    <source>
        <dbReference type="ARBA" id="ARBA00023002"/>
    </source>
</evidence>
<dbReference type="Proteomes" id="UP000800038">
    <property type="component" value="Unassembled WGS sequence"/>
</dbReference>
<dbReference type="AlphaFoldDB" id="A0A6A5SZK4"/>
<dbReference type="Gene3D" id="3.40.50.720">
    <property type="entry name" value="NAD(P)-binding Rossmann-like Domain"/>
    <property type="match status" value="1"/>
</dbReference>
<keyword evidence="6" id="KW-1185">Reference proteome</keyword>
<evidence type="ECO:0000256" key="1">
    <source>
        <dbReference type="ARBA" id="ARBA00005725"/>
    </source>
</evidence>
<dbReference type="OrthoDB" id="419598at2759"/>